<dbReference type="EC" id="2.7.1.176" evidence="2"/>
<dbReference type="AlphaFoldDB" id="A0A255H2S2"/>
<gene>
    <name evidence="8" type="ORF">CGZ93_08445</name>
</gene>
<organism evidence="8 9">
    <name type="scientific">Enemella dayhoffiae</name>
    <dbReference type="NCBI Taxonomy" id="2016507"/>
    <lineage>
        <taxon>Bacteria</taxon>
        <taxon>Bacillati</taxon>
        <taxon>Actinomycetota</taxon>
        <taxon>Actinomycetes</taxon>
        <taxon>Propionibacteriales</taxon>
        <taxon>Propionibacteriaceae</taxon>
        <taxon>Enemella</taxon>
    </lineage>
</organism>
<keyword evidence="4" id="KW-0067">ATP-binding</keyword>
<reference evidence="8 9" key="1">
    <citation type="submission" date="2017-07" db="EMBL/GenBank/DDBJ databases">
        <title>Draft whole genome sequences of clinical Proprionibacteriaceae strains.</title>
        <authorList>
            <person name="Bernier A.-M."/>
            <person name="Bernard K."/>
            <person name="Domingo M.-C."/>
        </authorList>
    </citation>
    <scope>NUCLEOTIDE SEQUENCE [LARGE SCALE GENOMIC DNA]</scope>
    <source>
        <strain evidence="8 9">NML 130396</strain>
    </source>
</reference>
<protein>
    <recommendedName>
        <fullName evidence="5">UDP-N-acetylglucosamine kinase</fullName>
        <ecNumber evidence="2">2.7.1.176</ecNumber>
    </recommendedName>
    <alternativeName>
        <fullName evidence="5">UDP-N-acetylglucosamine kinase</fullName>
    </alternativeName>
</protein>
<evidence type="ECO:0000313" key="8">
    <source>
        <dbReference type="EMBL" id="OYO21955.1"/>
    </source>
</evidence>
<evidence type="ECO:0000256" key="4">
    <source>
        <dbReference type="ARBA" id="ARBA00022840"/>
    </source>
</evidence>
<dbReference type="OrthoDB" id="4451554at2"/>
<feature type="domain" description="Zeta toxin" evidence="7">
    <location>
        <begin position="57"/>
        <end position="233"/>
    </location>
</feature>
<dbReference type="Gene3D" id="3.40.50.300">
    <property type="entry name" value="P-loop containing nucleotide triphosphate hydrolases"/>
    <property type="match status" value="1"/>
</dbReference>
<dbReference type="InterPro" id="IPR010488">
    <property type="entry name" value="Zeta_toxin_domain"/>
</dbReference>
<accession>A0A255H2S2</accession>
<name>A0A255H2S2_9ACTN</name>
<dbReference type="Pfam" id="PF06414">
    <property type="entry name" value="Zeta_toxin"/>
    <property type="match status" value="1"/>
</dbReference>
<keyword evidence="3" id="KW-0547">Nucleotide-binding</keyword>
<comment type="similarity">
    <text evidence="1">Belongs to the zeta toxin family.</text>
</comment>
<dbReference type="SUPFAM" id="SSF52540">
    <property type="entry name" value="P-loop containing nucleoside triphosphate hydrolases"/>
    <property type="match status" value="1"/>
</dbReference>
<sequence>MNLALRDQVHSELTRLHSTGGALNAVPEAVKSFLDHRPLLVALAAQYRSTTQAGELDRRAAIITAGPPGAGKSTALAEVQGYRRIDADEIKTLVLRRLSDEDLLGMLASFTLPDGRPVKPGEVAGWVHSFSARAADRVRDECLKAGENFVMEGTLSWPPLPERYANELAEHDYIALRVIDVEVPEHVAIEQARQRWWKGRSDPANTAGGRFMPDVAISRLYTATGASACAPNARQLQLLAIETAGIPATVEMISRGAGAEHRAVLDADGEVHPWHVDGCTTPPLGAACTGCGQLLTEKNMIAAGTHPDCEAA</sequence>
<keyword evidence="9" id="KW-1185">Reference proteome</keyword>
<evidence type="ECO:0000313" key="9">
    <source>
        <dbReference type="Proteomes" id="UP000216311"/>
    </source>
</evidence>
<dbReference type="RefSeq" id="WP_094363698.1">
    <property type="nucleotide sequence ID" value="NZ_NMVQ01000012.1"/>
</dbReference>
<dbReference type="InterPro" id="IPR027417">
    <property type="entry name" value="P-loop_NTPase"/>
</dbReference>
<dbReference type="GO" id="GO:0005524">
    <property type="term" value="F:ATP binding"/>
    <property type="evidence" value="ECO:0007669"/>
    <property type="project" value="UniProtKB-KW"/>
</dbReference>
<evidence type="ECO:0000256" key="6">
    <source>
        <dbReference type="ARBA" id="ARBA00048178"/>
    </source>
</evidence>
<comment type="catalytic activity">
    <reaction evidence="6">
        <text>UDP-N-acetyl-alpha-D-glucosamine + ATP = UDP-N-acetyl-alpha-D-glucosamine 3'-phosphate + ADP + H(+)</text>
        <dbReference type="Rhea" id="RHEA:32671"/>
        <dbReference type="ChEBI" id="CHEBI:15378"/>
        <dbReference type="ChEBI" id="CHEBI:30616"/>
        <dbReference type="ChEBI" id="CHEBI:57705"/>
        <dbReference type="ChEBI" id="CHEBI:64353"/>
        <dbReference type="ChEBI" id="CHEBI:456216"/>
        <dbReference type="EC" id="2.7.1.176"/>
    </reaction>
</comment>
<dbReference type="EMBL" id="NMVQ01000012">
    <property type="protein sequence ID" value="OYO21955.1"/>
    <property type="molecule type" value="Genomic_DNA"/>
</dbReference>
<evidence type="ECO:0000256" key="3">
    <source>
        <dbReference type="ARBA" id="ARBA00022741"/>
    </source>
</evidence>
<proteinExistence type="inferred from homology"/>
<comment type="caution">
    <text evidence="8">The sequence shown here is derived from an EMBL/GenBank/DDBJ whole genome shotgun (WGS) entry which is preliminary data.</text>
</comment>
<evidence type="ECO:0000256" key="1">
    <source>
        <dbReference type="ARBA" id="ARBA00009104"/>
    </source>
</evidence>
<dbReference type="GO" id="GO:0016301">
    <property type="term" value="F:kinase activity"/>
    <property type="evidence" value="ECO:0007669"/>
    <property type="project" value="InterPro"/>
</dbReference>
<dbReference type="Proteomes" id="UP000216311">
    <property type="component" value="Unassembled WGS sequence"/>
</dbReference>
<evidence type="ECO:0000259" key="7">
    <source>
        <dbReference type="Pfam" id="PF06414"/>
    </source>
</evidence>
<evidence type="ECO:0000256" key="2">
    <source>
        <dbReference type="ARBA" id="ARBA00011963"/>
    </source>
</evidence>
<evidence type="ECO:0000256" key="5">
    <source>
        <dbReference type="ARBA" id="ARBA00032897"/>
    </source>
</evidence>